<evidence type="ECO:0000256" key="5">
    <source>
        <dbReference type="SAM" id="Phobius"/>
    </source>
</evidence>
<comment type="caution">
    <text evidence="6">The sequence shown here is derived from an EMBL/GenBank/DDBJ whole genome shotgun (WGS) entry which is preliminary data.</text>
</comment>
<dbReference type="AlphaFoldDB" id="A0A841GZ69"/>
<feature type="transmembrane region" description="Helical" evidence="5">
    <location>
        <begin position="77"/>
        <end position="101"/>
    </location>
</feature>
<dbReference type="Proteomes" id="UP000582837">
    <property type="component" value="Unassembled WGS sequence"/>
</dbReference>
<gene>
    <name evidence="6" type="ORF">HNQ61_002682</name>
</gene>
<accession>A0A841GZ69</accession>
<keyword evidence="2 5" id="KW-0812">Transmembrane</keyword>
<evidence type="ECO:0000313" key="7">
    <source>
        <dbReference type="Proteomes" id="UP000582837"/>
    </source>
</evidence>
<reference evidence="6 7" key="1">
    <citation type="submission" date="2020-08" db="EMBL/GenBank/DDBJ databases">
        <title>Genomic Encyclopedia of Type Strains, Phase IV (KMG-IV): sequencing the most valuable type-strain genomes for metagenomic binning, comparative biology and taxonomic classification.</title>
        <authorList>
            <person name="Goeker M."/>
        </authorList>
    </citation>
    <scope>NUCLEOTIDE SEQUENCE [LARGE SCALE GENOMIC DNA]</scope>
    <source>
        <strain evidence="6 7">DSM 29007</strain>
    </source>
</reference>
<dbReference type="InterPro" id="IPR019109">
    <property type="entry name" value="MamF_MmsF"/>
</dbReference>
<dbReference type="GO" id="GO:0016020">
    <property type="term" value="C:membrane"/>
    <property type="evidence" value="ECO:0007669"/>
    <property type="project" value="UniProtKB-SubCell"/>
</dbReference>
<keyword evidence="3 5" id="KW-1133">Transmembrane helix</keyword>
<evidence type="ECO:0000256" key="3">
    <source>
        <dbReference type="ARBA" id="ARBA00022989"/>
    </source>
</evidence>
<feature type="transmembrane region" description="Helical" evidence="5">
    <location>
        <begin position="46"/>
        <end position="71"/>
    </location>
</feature>
<organism evidence="6 7">
    <name type="scientific">Longimicrobium terrae</name>
    <dbReference type="NCBI Taxonomy" id="1639882"/>
    <lineage>
        <taxon>Bacteria</taxon>
        <taxon>Pseudomonadati</taxon>
        <taxon>Gemmatimonadota</taxon>
        <taxon>Longimicrobiia</taxon>
        <taxon>Longimicrobiales</taxon>
        <taxon>Longimicrobiaceae</taxon>
        <taxon>Longimicrobium</taxon>
    </lineage>
</organism>
<keyword evidence="7" id="KW-1185">Reference proteome</keyword>
<protein>
    <submittedName>
        <fullName evidence="6">Putative membrane protein</fullName>
    </submittedName>
</protein>
<name>A0A841GZ69_9BACT</name>
<dbReference type="PANTHER" id="PTHR36460">
    <property type="entry name" value="UPF0132 DOMAIN PROTEIN (AFU_ORTHOLOGUE AFUA_3G10255)"/>
    <property type="match status" value="1"/>
</dbReference>
<sequence>MSEQIQSRSVMQPNVAATIAAAMPPITGAIFFFGMRDQSRLVRFHAAQNIVFGVACIGLNIVLSIVFGVLIRVPALGVLFALISIPVWIAFAVASFGIWLYTLIKAYGGEEWQIPVIGAQARKLLLTPAAG</sequence>
<evidence type="ECO:0000313" key="6">
    <source>
        <dbReference type="EMBL" id="MBB6071060.1"/>
    </source>
</evidence>
<evidence type="ECO:0000256" key="2">
    <source>
        <dbReference type="ARBA" id="ARBA00022692"/>
    </source>
</evidence>
<dbReference type="Pfam" id="PF09685">
    <property type="entry name" value="MamF_MmsF"/>
    <property type="match status" value="1"/>
</dbReference>
<keyword evidence="4 5" id="KW-0472">Membrane</keyword>
<dbReference type="PANTHER" id="PTHR36460:SF1">
    <property type="entry name" value="UPF0132 DOMAIN PROTEIN (AFU_ORTHOLOGUE AFUA_3G10255)"/>
    <property type="match status" value="1"/>
</dbReference>
<proteinExistence type="predicted"/>
<evidence type="ECO:0000256" key="4">
    <source>
        <dbReference type="ARBA" id="ARBA00023136"/>
    </source>
</evidence>
<dbReference type="RefSeq" id="WP_183685651.1">
    <property type="nucleotide sequence ID" value="NZ_JABDTL010000001.1"/>
</dbReference>
<comment type="subcellular location">
    <subcellularLocation>
        <location evidence="1">Membrane</location>
        <topology evidence="1">Multi-pass membrane protein</topology>
    </subcellularLocation>
</comment>
<dbReference type="EMBL" id="JACHIA010000006">
    <property type="protein sequence ID" value="MBB6071060.1"/>
    <property type="molecule type" value="Genomic_DNA"/>
</dbReference>
<feature type="transmembrane region" description="Helical" evidence="5">
    <location>
        <begin position="15"/>
        <end position="34"/>
    </location>
</feature>
<evidence type="ECO:0000256" key="1">
    <source>
        <dbReference type="ARBA" id="ARBA00004141"/>
    </source>
</evidence>